<evidence type="ECO:0000259" key="5">
    <source>
        <dbReference type="PROSITE" id="PS50113"/>
    </source>
</evidence>
<dbReference type="InterPro" id="IPR035965">
    <property type="entry name" value="PAS-like_dom_sf"/>
</dbReference>
<dbReference type="Pfam" id="PF08447">
    <property type="entry name" value="PAS_3"/>
    <property type="match status" value="1"/>
</dbReference>
<dbReference type="InterPro" id="IPR000160">
    <property type="entry name" value="GGDEF_dom"/>
</dbReference>
<organism evidence="7 8">
    <name type="scientific">Rhodoferax fermentans</name>
    <dbReference type="NCBI Taxonomy" id="28066"/>
    <lineage>
        <taxon>Bacteria</taxon>
        <taxon>Pseudomonadati</taxon>
        <taxon>Pseudomonadota</taxon>
        <taxon>Betaproteobacteria</taxon>
        <taxon>Burkholderiales</taxon>
        <taxon>Comamonadaceae</taxon>
        <taxon>Rhodoferax</taxon>
    </lineage>
</organism>
<dbReference type="EMBL" id="MTJN01000002">
    <property type="protein sequence ID" value="OOV07161.1"/>
    <property type="molecule type" value="Genomic_DNA"/>
</dbReference>
<feature type="domain" description="PAS" evidence="4">
    <location>
        <begin position="43"/>
        <end position="80"/>
    </location>
</feature>
<dbReference type="CDD" id="cd00130">
    <property type="entry name" value="PAS"/>
    <property type="match status" value="1"/>
</dbReference>
<evidence type="ECO:0000256" key="1">
    <source>
        <dbReference type="ARBA" id="ARBA00012528"/>
    </source>
</evidence>
<keyword evidence="8" id="KW-1185">Reference proteome</keyword>
<proteinExistence type="predicted"/>
<dbReference type="InterPro" id="IPR029787">
    <property type="entry name" value="Nucleotide_cyclase"/>
</dbReference>
<comment type="caution">
    <text evidence="7">The sequence shown here is derived from an EMBL/GenBank/DDBJ whole genome shotgun (WGS) entry which is preliminary data.</text>
</comment>
<dbReference type="InterPro" id="IPR043128">
    <property type="entry name" value="Rev_trsase/Diguanyl_cyclase"/>
</dbReference>
<dbReference type="EC" id="2.7.7.65" evidence="1"/>
<dbReference type="PROSITE" id="PS50887">
    <property type="entry name" value="GGDEF"/>
    <property type="match status" value="1"/>
</dbReference>
<gene>
    <name evidence="7" type="ORF">RF819_10840</name>
</gene>
<evidence type="ECO:0000256" key="3">
    <source>
        <dbReference type="SAM" id="Coils"/>
    </source>
</evidence>
<evidence type="ECO:0000256" key="2">
    <source>
        <dbReference type="ARBA" id="ARBA00034247"/>
    </source>
</evidence>
<dbReference type="GO" id="GO:1902201">
    <property type="term" value="P:negative regulation of bacterial-type flagellum-dependent cell motility"/>
    <property type="evidence" value="ECO:0007669"/>
    <property type="project" value="TreeGrafter"/>
</dbReference>
<dbReference type="PROSITE" id="PS50113">
    <property type="entry name" value="PAC"/>
    <property type="match status" value="1"/>
</dbReference>
<dbReference type="SUPFAM" id="SSF55785">
    <property type="entry name" value="PYP-like sensor domain (PAS domain)"/>
    <property type="match status" value="1"/>
</dbReference>
<dbReference type="NCBIfam" id="TIGR00254">
    <property type="entry name" value="GGDEF"/>
    <property type="match status" value="1"/>
</dbReference>
<dbReference type="SMART" id="SM00267">
    <property type="entry name" value="GGDEF"/>
    <property type="match status" value="1"/>
</dbReference>
<evidence type="ECO:0000313" key="7">
    <source>
        <dbReference type="EMBL" id="OOV07161.1"/>
    </source>
</evidence>
<dbReference type="InterPro" id="IPR050469">
    <property type="entry name" value="Diguanylate_Cyclase"/>
</dbReference>
<comment type="catalytic activity">
    <reaction evidence="2">
        <text>2 GTP = 3',3'-c-di-GMP + 2 diphosphate</text>
        <dbReference type="Rhea" id="RHEA:24898"/>
        <dbReference type="ChEBI" id="CHEBI:33019"/>
        <dbReference type="ChEBI" id="CHEBI:37565"/>
        <dbReference type="ChEBI" id="CHEBI:58805"/>
        <dbReference type="EC" id="2.7.7.65"/>
    </reaction>
</comment>
<dbReference type="Gene3D" id="3.30.450.20">
    <property type="entry name" value="PAS domain"/>
    <property type="match status" value="1"/>
</dbReference>
<accession>A0A1T1AST6</accession>
<name>A0A1T1AST6_RHOFE</name>
<dbReference type="RefSeq" id="WP_078364992.1">
    <property type="nucleotide sequence ID" value="NZ_MTJN01000002.1"/>
</dbReference>
<feature type="coiled-coil region" evidence="3">
    <location>
        <begin position="128"/>
        <end position="162"/>
    </location>
</feature>
<dbReference type="FunFam" id="3.30.70.270:FF:000001">
    <property type="entry name" value="Diguanylate cyclase domain protein"/>
    <property type="match status" value="1"/>
</dbReference>
<dbReference type="CDD" id="cd01949">
    <property type="entry name" value="GGDEF"/>
    <property type="match status" value="1"/>
</dbReference>
<protein>
    <recommendedName>
        <fullName evidence="1">diguanylate cyclase</fullName>
        <ecNumber evidence="1">2.7.7.65</ecNumber>
    </recommendedName>
</protein>
<feature type="domain" description="GGDEF" evidence="6">
    <location>
        <begin position="190"/>
        <end position="326"/>
    </location>
</feature>
<dbReference type="Pfam" id="PF00990">
    <property type="entry name" value="GGDEF"/>
    <property type="match status" value="1"/>
</dbReference>
<dbReference type="NCBIfam" id="TIGR00229">
    <property type="entry name" value="sensory_box"/>
    <property type="match status" value="1"/>
</dbReference>
<evidence type="ECO:0000259" key="4">
    <source>
        <dbReference type="PROSITE" id="PS50112"/>
    </source>
</evidence>
<sequence>MDDVDLNRDRLALALEAAGLDLWENNLLTGEVSRRAMKTIATLGYPEEEQWTCVEQIFQLIHPDDRPRVQQALDEHLSGRTPQYRAEFRLRAQDGSWLWFANYGKIMNRDNPSLAQRFVGVTFNIDDRKRKEDELAQINQQLAEKNALLERYNTALERLAATDSLTGLANRRRLMELGANECKRTARFSHDLSLLVVDIDCFKNINDAWGHQVGDRVICAVADACTGRIRTGLDTAARVGGEEFVVLLPQTKLTSACAVAESLRQTVANKQVPTNTAGTSISFTVSVGVATWQGHAMSFDQLFNNADKALYRAKQAGRNNVQVWDEAA</sequence>
<dbReference type="InterPro" id="IPR013655">
    <property type="entry name" value="PAS_fold_3"/>
</dbReference>
<dbReference type="GO" id="GO:0052621">
    <property type="term" value="F:diguanylate cyclase activity"/>
    <property type="evidence" value="ECO:0007669"/>
    <property type="project" value="UniProtKB-EC"/>
</dbReference>
<keyword evidence="3" id="KW-0175">Coiled coil</keyword>
<dbReference type="AlphaFoldDB" id="A0A1T1AST6"/>
<dbReference type="InterPro" id="IPR000014">
    <property type="entry name" value="PAS"/>
</dbReference>
<dbReference type="OrthoDB" id="9813903at2"/>
<dbReference type="GO" id="GO:0043709">
    <property type="term" value="P:cell adhesion involved in single-species biofilm formation"/>
    <property type="evidence" value="ECO:0007669"/>
    <property type="project" value="TreeGrafter"/>
</dbReference>
<dbReference type="PANTHER" id="PTHR45138:SF9">
    <property type="entry name" value="DIGUANYLATE CYCLASE DGCM-RELATED"/>
    <property type="match status" value="1"/>
</dbReference>
<dbReference type="GO" id="GO:0005886">
    <property type="term" value="C:plasma membrane"/>
    <property type="evidence" value="ECO:0007669"/>
    <property type="project" value="TreeGrafter"/>
</dbReference>
<dbReference type="PROSITE" id="PS50112">
    <property type="entry name" value="PAS"/>
    <property type="match status" value="1"/>
</dbReference>
<reference evidence="7 8" key="1">
    <citation type="submission" date="2017-01" db="EMBL/GenBank/DDBJ databases">
        <title>Genome sequencing of Rhodoferax fermentans JCM 7819.</title>
        <authorList>
            <person name="Kim Y.J."/>
            <person name="Farh M.E.-A."/>
            <person name="Yang D.-C."/>
        </authorList>
    </citation>
    <scope>NUCLEOTIDE SEQUENCE [LARGE SCALE GENOMIC DNA]</scope>
    <source>
        <strain evidence="7 8">JCM 7819</strain>
    </source>
</reference>
<dbReference type="STRING" id="28066.RF819_10840"/>
<evidence type="ECO:0000313" key="8">
    <source>
        <dbReference type="Proteomes" id="UP000190750"/>
    </source>
</evidence>
<dbReference type="SUPFAM" id="SSF55073">
    <property type="entry name" value="Nucleotide cyclase"/>
    <property type="match status" value="1"/>
</dbReference>
<dbReference type="Proteomes" id="UP000190750">
    <property type="component" value="Unassembled WGS sequence"/>
</dbReference>
<evidence type="ECO:0000259" key="6">
    <source>
        <dbReference type="PROSITE" id="PS50887"/>
    </source>
</evidence>
<dbReference type="PANTHER" id="PTHR45138">
    <property type="entry name" value="REGULATORY COMPONENTS OF SENSORY TRANSDUCTION SYSTEM"/>
    <property type="match status" value="1"/>
</dbReference>
<dbReference type="InterPro" id="IPR000700">
    <property type="entry name" value="PAS-assoc_C"/>
</dbReference>
<feature type="domain" description="PAC" evidence="5">
    <location>
        <begin position="84"/>
        <end position="137"/>
    </location>
</feature>
<dbReference type="Gene3D" id="3.30.70.270">
    <property type="match status" value="1"/>
</dbReference>